<dbReference type="EMBL" id="CP000698">
    <property type="protein sequence ID" value="ABQ25499.1"/>
    <property type="molecule type" value="Genomic_DNA"/>
</dbReference>
<dbReference type="PANTHER" id="PTHR43409">
    <property type="entry name" value="ANAEROBIC MAGNESIUM-PROTOPORPHYRIN IX MONOMETHYL ESTER CYCLASE-RELATED"/>
    <property type="match status" value="1"/>
</dbReference>
<evidence type="ECO:0000256" key="5">
    <source>
        <dbReference type="ARBA" id="ARBA00023014"/>
    </source>
</evidence>
<evidence type="ECO:0000259" key="6">
    <source>
        <dbReference type="PROSITE" id="PS51332"/>
    </source>
</evidence>
<gene>
    <name evidence="8" type="ordered locus">Gura_1298</name>
</gene>
<dbReference type="InterPro" id="IPR025288">
    <property type="entry name" value="DUF4080"/>
</dbReference>
<dbReference type="AlphaFoldDB" id="A5GA91"/>
<accession>A5GA91</accession>
<dbReference type="Pfam" id="PF04055">
    <property type="entry name" value="Radical_SAM"/>
    <property type="match status" value="1"/>
</dbReference>
<evidence type="ECO:0000256" key="3">
    <source>
        <dbReference type="ARBA" id="ARBA00022723"/>
    </source>
</evidence>
<dbReference type="InterPro" id="IPR058240">
    <property type="entry name" value="rSAM_sf"/>
</dbReference>
<dbReference type="PROSITE" id="PS51332">
    <property type="entry name" value="B12_BINDING"/>
    <property type="match status" value="1"/>
</dbReference>
<dbReference type="Pfam" id="PF02310">
    <property type="entry name" value="B12-binding"/>
    <property type="match status" value="1"/>
</dbReference>
<dbReference type="SUPFAM" id="SSF102114">
    <property type="entry name" value="Radical SAM enzymes"/>
    <property type="match status" value="1"/>
</dbReference>
<dbReference type="InterPro" id="IPR006638">
    <property type="entry name" value="Elp3/MiaA/NifB-like_rSAM"/>
</dbReference>
<dbReference type="SUPFAM" id="SSF52242">
    <property type="entry name" value="Cobalamin (vitamin B12)-binding domain"/>
    <property type="match status" value="1"/>
</dbReference>
<dbReference type="InterPro" id="IPR036724">
    <property type="entry name" value="Cobalamin-bd_sf"/>
</dbReference>
<dbReference type="SMART" id="SM00729">
    <property type="entry name" value="Elp3"/>
    <property type="match status" value="1"/>
</dbReference>
<dbReference type="InterPro" id="IPR007197">
    <property type="entry name" value="rSAM"/>
</dbReference>
<dbReference type="InterPro" id="IPR034466">
    <property type="entry name" value="Methyltransferase_Class_B"/>
</dbReference>
<dbReference type="PROSITE" id="PS51918">
    <property type="entry name" value="RADICAL_SAM"/>
    <property type="match status" value="1"/>
</dbReference>
<dbReference type="STRING" id="351605.Gura_1298"/>
<keyword evidence="4" id="KW-0408">Iron</keyword>
<dbReference type="SFLD" id="SFLDG01082">
    <property type="entry name" value="B12-binding_domain_containing"/>
    <property type="match status" value="1"/>
</dbReference>
<evidence type="ECO:0000256" key="2">
    <source>
        <dbReference type="ARBA" id="ARBA00022691"/>
    </source>
</evidence>
<dbReference type="Gene3D" id="3.80.30.20">
    <property type="entry name" value="tm_1862 like domain"/>
    <property type="match status" value="1"/>
</dbReference>
<keyword evidence="5" id="KW-0411">Iron-sulfur</keyword>
<protein>
    <submittedName>
        <fullName evidence="8">Radical SAM domain protein</fullName>
    </submittedName>
</protein>
<sequence length="600" mass="67202">MVGYLLQVQSFQRQLSLANHPSIRYNFPMKILLTTLHAKYIHASLALPYLAAACKEIEGIDLTIREFTINEPADRVLERIVAEEADVLLFSCYIWNVEQTLKLVADLKQIRPGTFVVLGGPEVSYGVFDLLDRNPAVDCVIKGEGETGCRQLLEALRLNHSTTQQLGSIPGITFRADEEIIASPGRDSIADLDTIPSPFAASLVDLGKPLVYYETSRGCPFSCAFCMSSLEKGVRSFSMPRIKSDLKLLMDAGVQTVKLVDRTFNYDAPRADEIWDFIGRNNRQSRFHFEIAADLLTDDNLAMLATVPPDTFRFEIGVQSGGTETLARVGRKSNLEKLFGNVEKLCRDTNVTIHLDLVAGLPYEDFDGFLDSLQRLIDVSPHHIQVEPLKVLKGSAMRRIADDEGYAYSATPPYKILRTPWLSFEEICRIETISRLLDLLYNSGRFGASLAVLADKSPLTSVFNDAAQFWEEREIAAHLSQAGLFETFRQFAGHFLAEEERELFRDALCYDFCLAEYPAAGRLPSFFSDSVHLETGAGDKGKIIELVKELDIAEGSKVRTFSRSFSRDYRSRRPLPVPVRLLFVYISAPGKGLQVRVLDL</sequence>
<dbReference type="HOGENOM" id="CLU_021572_1_0_7"/>
<dbReference type="GO" id="GO:0031419">
    <property type="term" value="F:cobalamin binding"/>
    <property type="evidence" value="ECO:0007669"/>
    <property type="project" value="InterPro"/>
</dbReference>
<organism evidence="8 9">
    <name type="scientific">Geotalea uraniireducens (strain Rf4)</name>
    <name type="common">Geobacter uraniireducens</name>
    <dbReference type="NCBI Taxonomy" id="351605"/>
    <lineage>
        <taxon>Bacteria</taxon>
        <taxon>Pseudomonadati</taxon>
        <taxon>Thermodesulfobacteriota</taxon>
        <taxon>Desulfuromonadia</taxon>
        <taxon>Geobacterales</taxon>
        <taxon>Geobacteraceae</taxon>
        <taxon>Geotalea</taxon>
    </lineage>
</organism>
<dbReference type="CDD" id="cd01335">
    <property type="entry name" value="Radical_SAM"/>
    <property type="match status" value="1"/>
</dbReference>
<comment type="cofactor">
    <cofactor evidence="1">
        <name>[4Fe-4S] cluster</name>
        <dbReference type="ChEBI" id="CHEBI:49883"/>
    </cofactor>
</comment>
<dbReference type="InterPro" id="IPR051198">
    <property type="entry name" value="BchE-like"/>
</dbReference>
<evidence type="ECO:0000259" key="7">
    <source>
        <dbReference type="PROSITE" id="PS51918"/>
    </source>
</evidence>
<reference evidence="8 9" key="1">
    <citation type="submission" date="2007-05" db="EMBL/GenBank/DDBJ databases">
        <title>Complete sequence of Geobacter uraniireducens Rf4.</title>
        <authorList>
            <consortium name="US DOE Joint Genome Institute"/>
            <person name="Copeland A."/>
            <person name="Lucas S."/>
            <person name="Lapidus A."/>
            <person name="Barry K."/>
            <person name="Detter J.C."/>
            <person name="Glavina del Rio T."/>
            <person name="Hammon N."/>
            <person name="Israni S."/>
            <person name="Dalin E."/>
            <person name="Tice H."/>
            <person name="Pitluck S."/>
            <person name="Chertkov O."/>
            <person name="Brettin T."/>
            <person name="Bruce D."/>
            <person name="Han C."/>
            <person name="Schmutz J."/>
            <person name="Larimer F."/>
            <person name="Land M."/>
            <person name="Hauser L."/>
            <person name="Kyrpides N."/>
            <person name="Mikhailova N."/>
            <person name="Shelobolina E."/>
            <person name="Aklujkar M."/>
            <person name="Lovley D."/>
            <person name="Richardson P."/>
        </authorList>
    </citation>
    <scope>NUCLEOTIDE SEQUENCE [LARGE SCALE GENOMIC DNA]</scope>
    <source>
        <strain evidence="8 9">Rf4</strain>
    </source>
</reference>
<dbReference type="KEGG" id="gur:Gura_1298"/>
<evidence type="ECO:0000313" key="8">
    <source>
        <dbReference type="EMBL" id="ABQ25499.1"/>
    </source>
</evidence>
<dbReference type="PANTHER" id="PTHR43409:SF16">
    <property type="entry name" value="SLR0320 PROTEIN"/>
    <property type="match status" value="1"/>
</dbReference>
<dbReference type="GO" id="GO:0003824">
    <property type="term" value="F:catalytic activity"/>
    <property type="evidence" value="ECO:0007669"/>
    <property type="project" value="InterPro"/>
</dbReference>
<feature type="domain" description="B12-binding" evidence="6">
    <location>
        <begin position="29"/>
        <end position="163"/>
    </location>
</feature>
<dbReference type="GO" id="GO:0046872">
    <property type="term" value="F:metal ion binding"/>
    <property type="evidence" value="ECO:0007669"/>
    <property type="project" value="UniProtKB-KW"/>
</dbReference>
<keyword evidence="2" id="KW-0949">S-adenosyl-L-methionine</keyword>
<dbReference type="GO" id="GO:0051539">
    <property type="term" value="F:4 iron, 4 sulfur cluster binding"/>
    <property type="evidence" value="ECO:0007669"/>
    <property type="project" value="UniProtKB-KW"/>
</dbReference>
<dbReference type="InterPro" id="IPR006158">
    <property type="entry name" value="Cobalamin-bd"/>
</dbReference>
<keyword evidence="9" id="KW-1185">Reference proteome</keyword>
<dbReference type="Pfam" id="PF13311">
    <property type="entry name" value="DUF4080"/>
    <property type="match status" value="1"/>
</dbReference>
<evidence type="ECO:0000256" key="4">
    <source>
        <dbReference type="ARBA" id="ARBA00023004"/>
    </source>
</evidence>
<dbReference type="CDD" id="cd02068">
    <property type="entry name" value="radical_SAM_B12_BD"/>
    <property type="match status" value="1"/>
</dbReference>
<name>A5GA91_GEOUR</name>
<dbReference type="Proteomes" id="UP000006695">
    <property type="component" value="Chromosome"/>
</dbReference>
<evidence type="ECO:0000256" key="1">
    <source>
        <dbReference type="ARBA" id="ARBA00001966"/>
    </source>
</evidence>
<dbReference type="InterPro" id="IPR023404">
    <property type="entry name" value="rSAM_horseshoe"/>
</dbReference>
<dbReference type="SFLD" id="SFLDG01123">
    <property type="entry name" value="methyltransferase_(Class_B)"/>
    <property type="match status" value="1"/>
</dbReference>
<evidence type="ECO:0000313" key="9">
    <source>
        <dbReference type="Proteomes" id="UP000006695"/>
    </source>
</evidence>
<feature type="domain" description="Radical SAM core" evidence="7">
    <location>
        <begin position="205"/>
        <end position="434"/>
    </location>
</feature>
<dbReference type="GO" id="GO:0005829">
    <property type="term" value="C:cytosol"/>
    <property type="evidence" value="ECO:0007669"/>
    <property type="project" value="TreeGrafter"/>
</dbReference>
<proteinExistence type="predicted"/>
<keyword evidence="3" id="KW-0479">Metal-binding</keyword>
<dbReference type="Gene3D" id="3.40.50.280">
    <property type="entry name" value="Cobalamin-binding domain"/>
    <property type="match status" value="1"/>
</dbReference>
<dbReference type="SFLD" id="SFLDS00029">
    <property type="entry name" value="Radical_SAM"/>
    <property type="match status" value="1"/>
</dbReference>